<keyword evidence="3" id="KW-1185">Reference proteome</keyword>
<reference evidence="2 3" key="1">
    <citation type="submission" date="2019-04" db="EMBL/GenBank/DDBJ databases">
        <title>An improved genome assembly and genetic linkage map for asparagus bean, Vigna unguiculata ssp. sesquipedialis.</title>
        <authorList>
            <person name="Xia Q."/>
            <person name="Zhang R."/>
            <person name="Dong Y."/>
        </authorList>
    </citation>
    <scope>NUCLEOTIDE SEQUENCE [LARGE SCALE GENOMIC DNA]</scope>
    <source>
        <tissue evidence="2">Leaf</tissue>
    </source>
</reference>
<sequence length="116" mass="12605">MVMVSLEAHDASNPKSLPPCPPAPPSTTTPSSSPVAPHLVVYSTYYMEDELEGEQNAERKGLKKVGKWVAHKDNDKWLDDIRGNLSLAATVIATITFQSRSCPLPAPVHLDSHSQT</sequence>
<evidence type="ECO:0000313" key="2">
    <source>
        <dbReference type="EMBL" id="QCD99636.1"/>
    </source>
</evidence>
<dbReference type="AlphaFoldDB" id="A0A4D6MI06"/>
<gene>
    <name evidence="2" type="ORF">DEO72_LG7g920</name>
</gene>
<evidence type="ECO:0000313" key="3">
    <source>
        <dbReference type="Proteomes" id="UP000501690"/>
    </source>
</evidence>
<protein>
    <submittedName>
        <fullName evidence="2">Uncharacterized protein</fullName>
    </submittedName>
</protein>
<dbReference type="EMBL" id="CP039351">
    <property type="protein sequence ID" value="QCD99636.1"/>
    <property type="molecule type" value="Genomic_DNA"/>
</dbReference>
<feature type="compositionally biased region" description="Pro residues" evidence="1">
    <location>
        <begin position="16"/>
        <end position="27"/>
    </location>
</feature>
<name>A0A4D6MI06_VIGUN</name>
<feature type="region of interest" description="Disordered" evidence="1">
    <location>
        <begin position="1"/>
        <end position="35"/>
    </location>
</feature>
<organism evidence="2 3">
    <name type="scientific">Vigna unguiculata</name>
    <name type="common">Cowpea</name>
    <dbReference type="NCBI Taxonomy" id="3917"/>
    <lineage>
        <taxon>Eukaryota</taxon>
        <taxon>Viridiplantae</taxon>
        <taxon>Streptophyta</taxon>
        <taxon>Embryophyta</taxon>
        <taxon>Tracheophyta</taxon>
        <taxon>Spermatophyta</taxon>
        <taxon>Magnoliopsida</taxon>
        <taxon>eudicotyledons</taxon>
        <taxon>Gunneridae</taxon>
        <taxon>Pentapetalae</taxon>
        <taxon>rosids</taxon>
        <taxon>fabids</taxon>
        <taxon>Fabales</taxon>
        <taxon>Fabaceae</taxon>
        <taxon>Papilionoideae</taxon>
        <taxon>50 kb inversion clade</taxon>
        <taxon>NPAAA clade</taxon>
        <taxon>indigoferoid/millettioid clade</taxon>
        <taxon>Phaseoleae</taxon>
        <taxon>Vigna</taxon>
    </lineage>
</organism>
<dbReference type="Proteomes" id="UP000501690">
    <property type="component" value="Linkage Group LG7"/>
</dbReference>
<evidence type="ECO:0000256" key="1">
    <source>
        <dbReference type="SAM" id="MobiDB-lite"/>
    </source>
</evidence>
<proteinExistence type="predicted"/>
<accession>A0A4D6MI06</accession>